<reference evidence="1" key="2">
    <citation type="submission" date="2023-05" db="EMBL/GenBank/DDBJ databases">
        <authorList>
            <person name="Fouks B."/>
        </authorList>
    </citation>
    <scope>NUCLEOTIDE SEQUENCE</scope>
    <source>
        <strain evidence="1">Stay&amp;Tobe</strain>
        <tissue evidence="1">Testes</tissue>
    </source>
</reference>
<dbReference type="AlphaFoldDB" id="A0AAD7ZHE1"/>
<reference evidence="1" key="1">
    <citation type="journal article" date="2023" name="IScience">
        <title>Live-bearing cockroach genome reveals convergent evolutionary mechanisms linked to viviparity in insects and beyond.</title>
        <authorList>
            <person name="Fouks B."/>
            <person name="Harrison M.C."/>
            <person name="Mikhailova A.A."/>
            <person name="Marchal E."/>
            <person name="English S."/>
            <person name="Carruthers M."/>
            <person name="Jennings E.C."/>
            <person name="Chiamaka E.L."/>
            <person name="Frigard R.A."/>
            <person name="Pippel M."/>
            <person name="Attardo G.M."/>
            <person name="Benoit J.B."/>
            <person name="Bornberg-Bauer E."/>
            <person name="Tobe S.S."/>
        </authorList>
    </citation>
    <scope>NUCLEOTIDE SEQUENCE</scope>
    <source>
        <strain evidence="1">Stay&amp;Tobe</strain>
    </source>
</reference>
<gene>
    <name evidence="1" type="ORF">L9F63_024079</name>
</gene>
<dbReference type="Proteomes" id="UP001233999">
    <property type="component" value="Unassembled WGS sequence"/>
</dbReference>
<protein>
    <submittedName>
        <fullName evidence="1">Uncharacterized protein</fullName>
    </submittedName>
</protein>
<dbReference type="EMBL" id="JASPKZ010008175">
    <property type="protein sequence ID" value="KAJ9580744.1"/>
    <property type="molecule type" value="Genomic_DNA"/>
</dbReference>
<comment type="caution">
    <text evidence="1">The sequence shown here is derived from an EMBL/GenBank/DDBJ whole genome shotgun (WGS) entry which is preliminary data.</text>
</comment>
<feature type="non-terminal residue" evidence="1">
    <location>
        <position position="1"/>
    </location>
</feature>
<name>A0AAD7ZHE1_DIPPU</name>
<accession>A0AAD7ZHE1</accession>
<evidence type="ECO:0000313" key="1">
    <source>
        <dbReference type="EMBL" id="KAJ9580744.1"/>
    </source>
</evidence>
<feature type="non-terminal residue" evidence="1">
    <location>
        <position position="57"/>
    </location>
</feature>
<proteinExistence type="predicted"/>
<sequence length="57" mass="6466">CTLLHKDTSFSKKKCAPKTTNLSDARAVRAHLKTPSKSDEYELKRKRQTCSLVKTSK</sequence>
<evidence type="ECO:0000313" key="2">
    <source>
        <dbReference type="Proteomes" id="UP001233999"/>
    </source>
</evidence>
<keyword evidence="2" id="KW-1185">Reference proteome</keyword>
<organism evidence="1 2">
    <name type="scientific">Diploptera punctata</name>
    <name type="common">Pacific beetle cockroach</name>
    <dbReference type="NCBI Taxonomy" id="6984"/>
    <lineage>
        <taxon>Eukaryota</taxon>
        <taxon>Metazoa</taxon>
        <taxon>Ecdysozoa</taxon>
        <taxon>Arthropoda</taxon>
        <taxon>Hexapoda</taxon>
        <taxon>Insecta</taxon>
        <taxon>Pterygota</taxon>
        <taxon>Neoptera</taxon>
        <taxon>Polyneoptera</taxon>
        <taxon>Dictyoptera</taxon>
        <taxon>Blattodea</taxon>
        <taxon>Blaberoidea</taxon>
        <taxon>Blaberidae</taxon>
        <taxon>Diplopterinae</taxon>
        <taxon>Diploptera</taxon>
    </lineage>
</organism>